<name>A0A9Y2JIU4_9PSEU</name>
<gene>
    <name evidence="8" type="ORF">QRX60_29370</name>
</gene>
<dbReference type="PANTHER" id="PTHR35807:SF1">
    <property type="entry name" value="TRANSCRIPTIONAL REGULATOR REDD"/>
    <property type="match status" value="1"/>
</dbReference>
<evidence type="ECO:0000256" key="4">
    <source>
        <dbReference type="ARBA" id="ARBA00023163"/>
    </source>
</evidence>
<dbReference type="InterPro" id="IPR027417">
    <property type="entry name" value="P-loop_NTPase"/>
</dbReference>
<dbReference type="InterPro" id="IPR000792">
    <property type="entry name" value="Tscrpt_reg_LuxR_C"/>
</dbReference>
<feature type="domain" description="HTH luxR-type" evidence="6">
    <location>
        <begin position="1146"/>
        <end position="1211"/>
    </location>
</feature>
<dbReference type="SMART" id="SM01043">
    <property type="entry name" value="BTAD"/>
    <property type="match status" value="1"/>
</dbReference>
<feature type="domain" description="OmpR/PhoB-type" evidence="7">
    <location>
        <begin position="1"/>
        <end position="103"/>
    </location>
</feature>
<keyword evidence="9" id="KW-1185">Reference proteome</keyword>
<dbReference type="RefSeq" id="WP_285994661.1">
    <property type="nucleotide sequence ID" value="NZ_CP127295.1"/>
</dbReference>
<dbReference type="Gene3D" id="1.10.10.10">
    <property type="entry name" value="Winged helix-like DNA-binding domain superfamily/Winged helix DNA-binding domain"/>
    <property type="match status" value="2"/>
</dbReference>
<dbReference type="SUPFAM" id="SSF52540">
    <property type="entry name" value="P-loop containing nucleoside triphosphate hydrolases"/>
    <property type="match status" value="1"/>
</dbReference>
<dbReference type="Proteomes" id="UP001239397">
    <property type="component" value="Chromosome"/>
</dbReference>
<dbReference type="Pfam" id="PF13191">
    <property type="entry name" value="AAA_16"/>
    <property type="match status" value="1"/>
</dbReference>
<dbReference type="GO" id="GO:0003677">
    <property type="term" value="F:DNA binding"/>
    <property type="evidence" value="ECO:0007669"/>
    <property type="project" value="UniProtKB-UniRule"/>
</dbReference>
<dbReference type="PRINTS" id="PR00038">
    <property type="entry name" value="HTHLUXR"/>
</dbReference>
<dbReference type="InterPro" id="IPR011990">
    <property type="entry name" value="TPR-like_helical_dom_sf"/>
</dbReference>
<dbReference type="InterPro" id="IPR001867">
    <property type="entry name" value="OmpR/PhoB-type_DNA-bd"/>
</dbReference>
<evidence type="ECO:0000259" key="6">
    <source>
        <dbReference type="PROSITE" id="PS50043"/>
    </source>
</evidence>
<dbReference type="InterPro" id="IPR036388">
    <property type="entry name" value="WH-like_DNA-bd_sf"/>
</dbReference>
<dbReference type="Pfam" id="PF00196">
    <property type="entry name" value="GerE"/>
    <property type="match status" value="1"/>
</dbReference>
<dbReference type="InterPro" id="IPR041664">
    <property type="entry name" value="AAA_16"/>
</dbReference>
<dbReference type="KEGG" id="amog:QRX60_29370"/>
<evidence type="ECO:0000313" key="9">
    <source>
        <dbReference type="Proteomes" id="UP001239397"/>
    </source>
</evidence>
<accession>A0A9Y2JIU4</accession>
<dbReference type="PROSITE" id="PS50043">
    <property type="entry name" value="HTH_LUXR_2"/>
    <property type="match status" value="1"/>
</dbReference>
<dbReference type="Pfam" id="PF03704">
    <property type="entry name" value="BTAD"/>
    <property type="match status" value="1"/>
</dbReference>
<evidence type="ECO:0000256" key="1">
    <source>
        <dbReference type="ARBA" id="ARBA00005820"/>
    </source>
</evidence>
<keyword evidence="4" id="KW-0804">Transcription</keyword>
<dbReference type="SUPFAM" id="SSF48452">
    <property type="entry name" value="TPR-like"/>
    <property type="match status" value="1"/>
</dbReference>
<dbReference type="SMART" id="SM00421">
    <property type="entry name" value="HTH_LUXR"/>
    <property type="match status" value="1"/>
</dbReference>
<dbReference type="PROSITE" id="PS51755">
    <property type="entry name" value="OMPR_PHOB"/>
    <property type="match status" value="1"/>
</dbReference>
<dbReference type="AlphaFoldDB" id="A0A9Y2JIU4"/>
<keyword evidence="2" id="KW-0805">Transcription regulation</keyword>
<sequence>MTEQRLRVEVLGSLRAWLGDDELALGPARQRAVFAALATGAVTRPISRAELIRGVWGEAAPASAKGSVHTYISGLRRILEPDRARWSTGGLLLSDAAGYRLRLDGEALDLQVFTRLRETAQSLWQNGDAAGTVETLDRALDLWRGEALSGVPGPYAGSLRANLAEQRVLALELRADALLDRGSHEDLVPELTVLVREHPLREPLWRLLMTALHRSGRTTEALDTFRSAREVLRNELGVAPGPELTRVHQQILTNDPAVAPPAPEHADPLLHVLPGQVAHAIAGHRDRPSACRGREHEIGRLRQLADAVLKGSGRTVWIEGEPGIGKSELLTSALADVVGGGCHVAWGAAGELGQSFPLQVITECLGLGTDEPSAVAADVDPVAATADRVLAYVDRLCGSAPLVVVVDDLQWADEASVLIWNRLSAAARQLPLLLIATSRPAHRRQDLARVRRAAELRGLELITLGPLLPADAEALIEDVVGGRPDEELRSLVDKTAGNPLYLREVTAALVREDSVEIVDGIAKVREGAELAVPESLFGAVARTLAQLDELTREAVRRAAVLGMEFGLTQVAATMGVMPSALLGAFDEVMAMGIVVDAGTHLAFRHPLLRWTLYNEIAGTVRAAWHRRAAEALADTGAGVEHVAQQLVAVPAVVDDWVIDWLADHHVSLSTRAPSIAAVLLRRVLDVCGTGDPRREVLLAANVLVVFGLGQEPLESAKEAMVLSRDPARAAEMRHIAAAITHRRGDTEGAIALLAGNDSPETPPLWRERRRSLLANFSRGSLDDLGRAARRARRTYRAAVAAGEPYPIAHALQTLWLIKSIERDHGAALRHIDHAVEAVEGRADQAGLYFDLLDNKMFTLQNLDRMEEAQETLRTAWRAASAYSRPHGLQVSSAVHDYWTGSWDDALVELDSVTEDGPAITFHGLREPGPAALLLHGLAGLIHGRRGEAEQAAAHLLAAEERLAVTDAERENCDFLLVARSLRAEQQGKPEQAIDVLAPIMDPAYARMMLRHQWLPRLGRLAREHGRADIAAQALDVCREEAGKEIVPARATAAAQWCEALVSGDPEPLLQAIAHYGKVGRVVEMASALADVALLLAEAGRREDAQTAVDDAVAHLNGLGAAWDVRHLGIRMRKFGIASGEAEARHSTSGWSSLSPMEREIAALVGQGRSNPEIAAALAIPRRTVQAHVTRVLAKLGLSSRSGLAEPASPRSR</sequence>
<evidence type="ECO:0000256" key="3">
    <source>
        <dbReference type="ARBA" id="ARBA00023125"/>
    </source>
</evidence>
<evidence type="ECO:0000256" key="2">
    <source>
        <dbReference type="ARBA" id="ARBA00023015"/>
    </source>
</evidence>
<dbReference type="Gene3D" id="1.25.40.10">
    <property type="entry name" value="Tetratricopeptide repeat domain"/>
    <property type="match status" value="2"/>
</dbReference>
<feature type="DNA-binding region" description="OmpR/PhoB-type" evidence="5">
    <location>
        <begin position="1"/>
        <end position="103"/>
    </location>
</feature>
<dbReference type="CDD" id="cd06170">
    <property type="entry name" value="LuxR_C_like"/>
    <property type="match status" value="1"/>
</dbReference>
<protein>
    <submittedName>
        <fullName evidence="8">BTAD domain-containing putative transcriptional regulator</fullName>
    </submittedName>
</protein>
<proteinExistence type="inferred from homology"/>
<dbReference type="SUPFAM" id="SSF46894">
    <property type="entry name" value="C-terminal effector domain of the bipartite response regulators"/>
    <property type="match status" value="2"/>
</dbReference>
<keyword evidence="3 5" id="KW-0238">DNA-binding</keyword>
<dbReference type="InterPro" id="IPR051677">
    <property type="entry name" value="AfsR-DnrI-RedD_regulator"/>
</dbReference>
<dbReference type="CDD" id="cd15831">
    <property type="entry name" value="BTAD"/>
    <property type="match status" value="1"/>
</dbReference>
<evidence type="ECO:0000259" key="7">
    <source>
        <dbReference type="PROSITE" id="PS51755"/>
    </source>
</evidence>
<reference evidence="8 9" key="1">
    <citation type="submission" date="2023-06" db="EMBL/GenBank/DDBJ databases">
        <authorList>
            <person name="Oyuntsetseg B."/>
            <person name="Kim S.B."/>
        </authorList>
    </citation>
    <scope>NUCLEOTIDE SEQUENCE [LARGE SCALE GENOMIC DNA]</scope>
    <source>
        <strain evidence="8 9">4-36</strain>
    </source>
</reference>
<evidence type="ECO:0000256" key="5">
    <source>
        <dbReference type="PROSITE-ProRule" id="PRU01091"/>
    </source>
</evidence>
<dbReference type="InterPro" id="IPR016032">
    <property type="entry name" value="Sig_transdc_resp-reg_C-effctor"/>
</dbReference>
<dbReference type="GO" id="GO:0006355">
    <property type="term" value="P:regulation of DNA-templated transcription"/>
    <property type="evidence" value="ECO:0007669"/>
    <property type="project" value="InterPro"/>
</dbReference>
<organism evidence="8 9">
    <name type="scientific">Amycolatopsis mongoliensis</name>
    <dbReference type="NCBI Taxonomy" id="715475"/>
    <lineage>
        <taxon>Bacteria</taxon>
        <taxon>Bacillati</taxon>
        <taxon>Actinomycetota</taxon>
        <taxon>Actinomycetes</taxon>
        <taxon>Pseudonocardiales</taxon>
        <taxon>Pseudonocardiaceae</taxon>
        <taxon>Amycolatopsis</taxon>
    </lineage>
</organism>
<dbReference type="GO" id="GO:0000160">
    <property type="term" value="P:phosphorelay signal transduction system"/>
    <property type="evidence" value="ECO:0007669"/>
    <property type="project" value="InterPro"/>
</dbReference>
<dbReference type="PROSITE" id="PS00622">
    <property type="entry name" value="HTH_LUXR_1"/>
    <property type="match status" value="1"/>
</dbReference>
<dbReference type="PANTHER" id="PTHR35807">
    <property type="entry name" value="TRANSCRIPTIONAL REGULATOR REDD-RELATED"/>
    <property type="match status" value="1"/>
</dbReference>
<comment type="similarity">
    <text evidence="1">Belongs to the AfsR/DnrI/RedD regulatory family.</text>
</comment>
<evidence type="ECO:0000313" key="8">
    <source>
        <dbReference type="EMBL" id="WIX98176.1"/>
    </source>
</evidence>
<dbReference type="SMART" id="SM00862">
    <property type="entry name" value="Trans_reg_C"/>
    <property type="match status" value="1"/>
</dbReference>
<dbReference type="EMBL" id="CP127295">
    <property type="protein sequence ID" value="WIX98176.1"/>
    <property type="molecule type" value="Genomic_DNA"/>
</dbReference>
<dbReference type="InterPro" id="IPR005158">
    <property type="entry name" value="BTAD"/>
</dbReference>